<feature type="region of interest" description="Disordered" evidence="1">
    <location>
        <begin position="42"/>
        <end position="88"/>
    </location>
</feature>
<evidence type="ECO:0000313" key="4">
    <source>
        <dbReference type="Proteomes" id="UP000239898"/>
    </source>
</evidence>
<dbReference type="EMBL" id="MIGX01000042">
    <property type="protein sequence ID" value="PPT90860.1"/>
    <property type="molecule type" value="Genomic_DNA"/>
</dbReference>
<protein>
    <submittedName>
        <fullName evidence="3">Uncharacterized protein</fullName>
    </submittedName>
</protein>
<evidence type="ECO:0000256" key="2">
    <source>
        <dbReference type="SAM" id="SignalP"/>
    </source>
</evidence>
<accession>A0A2S6ZFE3</accession>
<keyword evidence="4" id="KW-1185">Reference proteome</keyword>
<sequence>MHGPGAAPAPAPRACGLLLAACLARPALAAAARTGSLMGMHSSLALPPDRRSGFAVLSNGDGSAMRAMPSEAPTRPAEPALDMMHSAA</sequence>
<proteinExistence type="predicted"/>
<dbReference type="RefSeq" id="WP_128420325.1">
    <property type="nucleotide sequence ID" value="NZ_CP049017.1"/>
</dbReference>
<evidence type="ECO:0000256" key="1">
    <source>
        <dbReference type="SAM" id="MobiDB-lite"/>
    </source>
</evidence>
<dbReference type="AlphaFoldDB" id="A0A2S6ZFE3"/>
<feature type="signal peptide" evidence="2">
    <location>
        <begin position="1"/>
        <end position="29"/>
    </location>
</feature>
<organism evidence="3 4">
    <name type="scientific">Xanthomonas theicola</name>
    <dbReference type="NCBI Taxonomy" id="56464"/>
    <lineage>
        <taxon>Bacteria</taxon>
        <taxon>Pseudomonadati</taxon>
        <taxon>Pseudomonadota</taxon>
        <taxon>Gammaproteobacteria</taxon>
        <taxon>Lysobacterales</taxon>
        <taxon>Lysobacteraceae</taxon>
        <taxon>Xanthomonas</taxon>
    </lineage>
</organism>
<comment type="caution">
    <text evidence="3">The sequence shown here is derived from an EMBL/GenBank/DDBJ whole genome shotgun (WGS) entry which is preliminary data.</text>
</comment>
<feature type="chain" id="PRO_5015615389" evidence="2">
    <location>
        <begin position="30"/>
        <end position="88"/>
    </location>
</feature>
<dbReference type="Proteomes" id="UP000239898">
    <property type="component" value="Unassembled WGS sequence"/>
</dbReference>
<reference evidence="3 4" key="1">
    <citation type="submission" date="2016-08" db="EMBL/GenBank/DDBJ databases">
        <title>Evolution of the type three secretion system and type three effector repertoires in Xanthomonas.</title>
        <authorList>
            <person name="Merda D."/>
            <person name="Briand M."/>
            <person name="Bosis E."/>
            <person name="Rousseau C."/>
            <person name="Portier P."/>
            <person name="Jacques M.-A."/>
            <person name="Fischer-Le Saux M."/>
        </authorList>
    </citation>
    <scope>NUCLEOTIDE SEQUENCE [LARGE SCALE GENOMIC DNA]</scope>
    <source>
        <strain evidence="3 4">CFBP 4691</strain>
    </source>
</reference>
<name>A0A2S6ZFE3_9XANT</name>
<evidence type="ECO:0000313" key="3">
    <source>
        <dbReference type="EMBL" id="PPT90860.1"/>
    </source>
</evidence>
<keyword evidence="2" id="KW-0732">Signal</keyword>
<gene>
    <name evidence="3" type="ORF">XthCFBP4691_10295</name>
</gene>